<dbReference type="InterPro" id="IPR011006">
    <property type="entry name" value="CheY-like_superfamily"/>
</dbReference>
<dbReference type="Proteomes" id="UP000003688">
    <property type="component" value="Unassembled WGS sequence"/>
</dbReference>
<dbReference type="CDD" id="cd06170">
    <property type="entry name" value="LuxR_C_like"/>
    <property type="match status" value="1"/>
</dbReference>
<gene>
    <name evidence="8" type="ORF">Cflav_PD2444</name>
</gene>
<dbReference type="SUPFAM" id="SSF52172">
    <property type="entry name" value="CheY-like"/>
    <property type="match status" value="1"/>
</dbReference>
<keyword evidence="9" id="KW-1185">Reference proteome</keyword>
<dbReference type="SMART" id="SM00448">
    <property type="entry name" value="REC"/>
    <property type="match status" value="1"/>
</dbReference>
<keyword evidence="3" id="KW-0238">DNA-binding</keyword>
<dbReference type="PROSITE" id="PS50043">
    <property type="entry name" value="HTH_LUXR_2"/>
    <property type="match status" value="1"/>
</dbReference>
<dbReference type="PANTHER" id="PTHR43214">
    <property type="entry name" value="TWO-COMPONENT RESPONSE REGULATOR"/>
    <property type="match status" value="1"/>
</dbReference>
<dbReference type="PROSITE" id="PS50110">
    <property type="entry name" value="RESPONSE_REGULATORY"/>
    <property type="match status" value="1"/>
</dbReference>
<dbReference type="SUPFAM" id="SSF46894">
    <property type="entry name" value="C-terminal effector domain of the bipartite response regulators"/>
    <property type="match status" value="1"/>
</dbReference>
<accession>B9XKP4</accession>
<dbReference type="PRINTS" id="PR00038">
    <property type="entry name" value="HTHLUXR"/>
</dbReference>
<protein>
    <submittedName>
        <fullName evidence="8">Two component transcriptional regulator, LuxR family</fullName>
    </submittedName>
</protein>
<dbReference type="Pfam" id="PF00072">
    <property type="entry name" value="Response_reg"/>
    <property type="match status" value="1"/>
</dbReference>
<dbReference type="InterPro" id="IPR001789">
    <property type="entry name" value="Sig_transdc_resp-reg_receiver"/>
</dbReference>
<comment type="caution">
    <text evidence="8">The sequence shown here is derived from an EMBL/GenBank/DDBJ whole genome shotgun (WGS) entry which is preliminary data.</text>
</comment>
<dbReference type="GO" id="GO:0003677">
    <property type="term" value="F:DNA binding"/>
    <property type="evidence" value="ECO:0007669"/>
    <property type="project" value="UniProtKB-KW"/>
</dbReference>
<evidence type="ECO:0000259" key="6">
    <source>
        <dbReference type="PROSITE" id="PS50043"/>
    </source>
</evidence>
<dbReference type="GO" id="GO:0000160">
    <property type="term" value="P:phosphorelay signal transduction system"/>
    <property type="evidence" value="ECO:0007669"/>
    <property type="project" value="InterPro"/>
</dbReference>
<name>B9XKP4_PEDPL</name>
<evidence type="ECO:0000313" key="8">
    <source>
        <dbReference type="EMBL" id="EEF59537.1"/>
    </source>
</evidence>
<dbReference type="InterPro" id="IPR016032">
    <property type="entry name" value="Sig_transdc_resp-reg_C-effctor"/>
</dbReference>
<feature type="modified residue" description="4-aspartylphosphate" evidence="5">
    <location>
        <position position="56"/>
    </location>
</feature>
<feature type="domain" description="Response regulatory" evidence="7">
    <location>
        <begin position="5"/>
        <end position="121"/>
    </location>
</feature>
<dbReference type="STRING" id="320771.Cflav_PD2444"/>
<evidence type="ECO:0000256" key="3">
    <source>
        <dbReference type="ARBA" id="ARBA00023125"/>
    </source>
</evidence>
<dbReference type="SMART" id="SM00421">
    <property type="entry name" value="HTH_LUXR"/>
    <property type="match status" value="1"/>
</dbReference>
<sequence length="224" mass="24480">MQKITVLLADDHIIVRQGLRALLAAAGDVEVVGEAGDGREAVELTKKLSPQVVVMDLAMPKLNGLEATRQIVKNKPGIKVVVLSSYSDQEYVQKVMEAGALGYLVKQSAADDLLTAIREVYKGNNFFSPAIAKGLSELKREAFTNGHAFRESGVHLTAREREVLQLIAEGRANKQIADDLAISIKTVEKHRQQVMNKLNIHDVASLTRYAISKGMVEKNAVPLL</sequence>
<dbReference type="InterPro" id="IPR000792">
    <property type="entry name" value="Tscrpt_reg_LuxR_C"/>
</dbReference>
<dbReference type="OrthoDB" id="9779069at2"/>
<keyword evidence="4" id="KW-0804">Transcription</keyword>
<evidence type="ECO:0000313" key="9">
    <source>
        <dbReference type="Proteomes" id="UP000003688"/>
    </source>
</evidence>
<evidence type="ECO:0000256" key="2">
    <source>
        <dbReference type="ARBA" id="ARBA00023015"/>
    </source>
</evidence>
<dbReference type="InterPro" id="IPR058245">
    <property type="entry name" value="NreC/VraR/RcsB-like_REC"/>
</dbReference>
<proteinExistence type="predicted"/>
<keyword evidence="1 5" id="KW-0597">Phosphoprotein</keyword>
<dbReference type="GO" id="GO:0006355">
    <property type="term" value="P:regulation of DNA-templated transcription"/>
    <property type="evidence" value="ECO:0007669"/>
    <property type="project" value="InterPro"/>
</dbReference>
<dbReference type="Pfam" id="PF00196">
    <property type="entry name" value="GerE"/>
    <property type="match status" value="1"/>
</dbReference>
<evidence type="ECO:0000256" key="1">
    <source>
        <dbReference type="ARBA" id="ARBA00022553"/>
    </source>
</evidence>
<reference evidence="8 9" key="1">
    <citation type="journal article" date="2011" name="J. Bacteriol.">
        <title>Genome sequence of 'Pedosphaera parvula' Ellin514, an aerobic Verrucomicrobial isolate from pasture soil.</title>
        <authorList>
            <person name="Kant R."/>
            <person name="van Passel M.W."/>
            <person name="Sangwan P."/>
            <person name="Palva A."/>
            <person name="Lucas S."/>
            <person name="Copeland A."/>
            <person name="Lapidus A."/>
            <person name="Glavina Del Rio T."/>
            <person name="Dalin E."/>
            <person name="Tice H."/>
            <person name="Bruce D."/>
            <person name="Goodwin L."/>
            <person name="Pitluck S."/>
            <person name="Chertkov O."/>
            <person name="Larimer F.W."/>
            <person name="Land M.L."/>
            <person name="Hauser L."/>
            <person name="Brettin T.S."/>
            <person name="Detter J.C."/>
            <person name="Han S."/>
            <person name="de Vos W.M."/>
            <person name="Janssen P.H."/>
            <person name="Smidt H."/>
        </authorList>
    </citation>
    <scope>NUCLEOTIDE SEQUENCE [LARGE SCALE GENOMIC DNA]</scope>
    <source>
        <strain evidence="8 9">Ellin514</strain>
    </source>
</reference>
<evidence type="ECO:0000256" key="4">
    <source>
        <dbReference type="ARBA" id="ARBA00023163"/>
    </source>
</evidence>
<keyword evidence="2" id="KW-0805">Transcription regulation</keyword>
<dbReference type="EMBL" id="ABOX02000026">
    <property type="protein sequence ID" value="EEF59537.1"/>
    <property type="molecule type" value="Genomic_DNA"/>
</dbReference>
<organism evidence="8 9">
    <name type="scientific">Pedosphaera parvula (strain Ellin514)</name>
    <dbReference type="NCBI Taxonomy" id="320771"/>
    <lineage>
        <taxon>Bacteria</taxon>
        <taxon>Pseudomonadati</taxon>
        <taxon>Verrucomicrobiota</taxon>
        <taxon>Pedosphaerae</taxon>
        <taxon>Pedosphaerales</taxon>
        <taxon>Pedosphaeraceae</taxon>
        <taxon>Pedosphaera</taxon>
    </lineage>
</organism>
<dbReference type="RefSeq" id="WP_007416380.1">
    <property type="nucleotide sequence ID" value="NZ_ABOX02000026.1"/>
</dbReference>
<evidence type="ECO:0000256" key="5">
    <source>
        <dbReference type="PROSITE-ProRule" id="PRU00169"/>
    </source>
</evidence>
<feature type="domain" description="HTH luxR-type" evidence="6">
    <location>
        <begin position="149"/>
        <end position="214"/>
    </location>
</feature>
<dbReference type="CDD" id="cd17535">
    <property type="entry name" value="REC_NarL-like"/>
    <property type="match status" value="1"/>
</dbReference>
<dbReference type="PANTHER" id="PTHR43214:SF41">
    <property type="entry name" value="NITRATE_NITRITE RESPONSE REGULATOR PROTEIN NARP"/>
    <property type="match status" value="1"/>
</dbReference>
<evidence type="ECO:0000259" key="7">
    <source>
        <dbReference type="PROSITE" id="PS50110"/>
    </source>
</evidence>
<dbReference type="AlphaFoldDB" id="B9XKP4"/>
<dbReference type="Gene3D" id="3.40.50.2300">
    <property type="match status" value="1"/>
</dbReference>
<dbReference type="InterPro" id="IPR039420">
    <property type="entry name" value="WalR-like"/>
</dbReference>